<accession>G5J9P6</accession>
<reference evidence="1 2" key="1">
    <citation type="journal article" date="2011" name="Front. Microbiol.">
        <title>Two Strains of Crocosphaera watsonii with Highly Conserved Genomes are Distinguished by Strain-Specific Features.</title>
        <authorList>
            <person name="Bench S.R."/>
            <person name="Ilikchyan I.N."/>
            <person name="Tripp H.J."/>
            <person name="Zehr J.P."/>
        </authorList>
    </citation>
    <scope>NUCLEOTIDE SEQUENCE [LARGE SCALE GENOMIC DNA]</scope>
    <source>
        <strain evidence="1 2">WH 0003</strain>
    </source>
</reference>
<name>G5J9P6_CROWT</name>
<protein>
    <submittedName>
        <fullName evidence="1">Uncharacterized protein</fullName>
    </submittedName>
</protein>
<proteinExistence type="predicted"/>
<dbReference type="EMBL" id="AESD01000631">
    <property type="protein sequence ID" value="EHJ11089.1"/>
    <property type="molecule type" value="Genomic_DNA"/>
</dbReference>
<organism evidence="1 2">
    <name type="scientific">Crocosphaera watsonii WH 0003</name>
    <dbReference type="NCBI Taxonomy" id="423471"/>
    <lineage>
        <taxon>Bacteria</taxon>
        <taxon>Bacillati</taxon>
        <taxon>Cyanobacteriota</taxon>
        <taxon>Cyanophyceae</taxon>
        <taxon>Oscillatoriophycideae</taxon>
        <taxon>Chroococcales</taxon>
        <taxon>Aphanothecaceae</taxon>
        <taxon>Crocosphaera</taxon>
    </lineage>
</organism>
<gene>
    <name evidence="1" type="ORF">CWATWH0003_4161b3</name>
</gene>
<dbReference type="AlphaFoldDB" id="G5J9P6"/>
<comment type="caution">
    <text evidence="1">The sequence shown here is derived from an EMBL/GenBank/DDBJ whole genome shotgun (WGS) entry which is preliminary data.</text>
</comment>
<evidence type="ECO:0000313" key="1">
    <source>
        <dbReference type="EMBL" id="EHJ11089.1"/>
    </source>
</evidence>
<feature type="non-terminal residue" evidence="1">
    <location>
        <position position="1"/>
    </location>
</feature>
<dbReference type="GeneID" id="88769796"/>
<sequence>WHLRSLNFGNLKSLHSKRFERLLPLVTATLVFPLEARLTYITPLRHSTINSYPINPKII</sequence>
<dbReference type="RefSeq" id="WP_007312096.1">
    <property type="nucleotide sequence ID" value="NZ_AESD01000631.1"/>
</dbReference>
<dbReference type="Proteomes" id="UP000003477">
    <property type="component" value="Unassembled WGS sequence"/>
</dbReference>
<evidence type="ECO:0000313" key="2">
    <source>
        <dbReference type="Proteomes" id="UP000003477"/>
    </source>
</evidence>